<evidence type="ECO:0000313" key="3">
    <source>
        <dbReference type="Proteomes" id="UP000675882"/>
    </source>
</evidence>
<feature type="domain" description="PD-(D/E)XK endonuclease-like" evidence="1">
    <location>
        <begin position="591"/>
        <end position="800"/>
    </location>
</feature>
<dbReference type="AlphaFoldDB" id="A0A916FC66"/>
<evidence type="ECO:0000259" key="1">
    <source>
        <dbReference type="Pfam" id="PF12705"/>
    </source>
</evidence>
<sequence>MNQMITFGLHLDGQRTAQPKNVIGFAIVGPLGFLDILETHLGLLANRLSEASRAVQYRACLEKCDDENRFYHRSFIVDPFGTAATLLKWRDDWVLHGWNGTAVSGAPHRVTDMADIEKLAVRMVDAGVSQRLIAVVNALQNRSVPIDSVSLVEHIEVFPSLWQKVLSFLEVQPAPEPTPNGSGFLRHVQGALLAARAGQQYEKLAWQDDGSVLIVQAESQSLAAQWVATSIEDSTPALLVCEHDGDQLDAYLSAAKLPRQGFKESSAFRPALQVLPLALELLWDPLNVYALVQFLTHSVCPIRPVARQLIAEKVVDAPGITGVRWKQTLAKIDEKVGVDLQAQVREEIATWLGHQRYSLTEGAPIPSVIARVAKLAEFFQKRVGDEDASRSSAFMAGLSQCRASQRTLAELLAQGQKIISARQLQKVVIQSTANGSANPLWPAQVGAKLCATIPGAVFEPVAKVIWWQMQMPVLPGSLPWSEAEVSALANSGAMLRSATSRLDQTVQSWLRLVLAAQEKLILVLPPPDTEVHPLWQMLCAVVDDVPVLGLEQYLADGGNAMTRQTYRPLPQAKRWWQLPKDLVVTLREKESFTSLEKFLFNPYHWLLQYPAKLQPSRLLSSGSDFRMMGLLAHGLVERFYFGADSLKMDDEAFNTWFSETFESIVDEEGAHLRMSGRKADLESFRFRLERAVKALRQHITNAKVIEVCPEEKLFGHFPGGELGGPADLLLRTSNGHTAIVDMKWGGCKKYGEKLKNNQHLQLAIYAELQRQTTGQFPSVAYFIFDDAQMLAPDNTTFENARVVPSINGENTAQLYQRFIETWRWRASQVEGGAFEVVLTGISDHDIEELPAEGLAGEVLNVAYNEYRSLAGWGSKS</sequence>
<dbReference type="Pfam" id="PF12705">
    <property type="entry name" value="PDDEXK_1"/>
    <property type="match status" value="1"/>
</dbReference>
<name>A0A916FC66_9PROT</name>
<organism evidence="2 3">
    <name type="scientific">Candidatus Nitrotoga fabula</name>
    <dbReference type="NCBI Taxonomy" id="2182327"/>
    <lineage>
        <taxon>Bacteria</taxon>
        <taxon>Pseudomonadati</taxon>
        <taxon>Pseudomonadota</taxon>
        <taxon>Betaproteobacteria</taxon>
        <taxon>Nitrosomonadales</taxon>
        <taxon>Gallionellaceae</taxon>
        <taxon>Candidatus Nitrotoga</taxon>
    </lineage>
</organism>
<gene>
    <name evidence="2" type="ORF">NTGZN8_330005</name>
</gene>
<evidence type="ECO:0000313" key="2">
    <source>
        <dbReference type="EMBL" id="CAE6723223.1"/>
    </source>
</evidence>
<dbReference type="InterPro" id="IPR038726">
    <property type="entry name" value="PDDEXK_AddAB-type"/>
</dbReference>
<keyword evidence="3" id="KW-1185">Reference proteome</keyword>
<accession>A0A916FC66</accession>
<comment type="caution">
    <text evidence="2">The sequence shown here is derived from an EMBL/GenBank/DDBJ whole genome shotgun (WGS) entry which is preliminary data.</text>
</comment>
<dbReference type="Proteomes" id="UP000675882">
    <property type="component" value="Unassembled WGS sequence"/>
</dbReference>
<protein>
    <submittedName>
        <fullName evidence="2">PD-(D/E)XK nuclease family protein</fullName>
    </submittedName>
</protein>
<proteinExistence type="predicted"/>
<dbReference type="EMBL" id="CAJNBL010000027">
    <property type="protein sequence ID" value="CAE6723223.1"/>
    <property type="molecule type" value="Genomic_DNA"/>
</dbReference>
<reference evidence="2" key="1">
    <citation type="submission" date="2021-02" db="EMBL/GenBank/DDBJ databases">
        <authorList>
            <person name="Han P."/>
        </authorList>
    </citation>
    <scope>NUCLEOTIDE SEQUENCE</scope>
    <source>
        <strain evidence="2">Candidatus Nitrotoga sp. ZN8</strain>
    </source>
</reference>